<organism evidence="1 2">
    <name type="scientific">Echinicola jeungdonensis</name>
    <dbReference type="NCBI Taxonomy" id="709343"/>
    <lineage>
        <taxon>Bacteria</taxon>
        <taxon>Pseudomonadati</taxon>
        <taxon>Bacteroidota</taxon>
        <taxon>Cytophagia</taxon>
        <taxon>Cytophagales</taxon>
        <taxon>Cyclobacteriaceae</taxon>
        <taxon>Echinicola</taxon>
    </lineage>
</organism>
<comment type="caution">
    <text evidence="1">The sequence shown here is derived from an EMBL/GenBank/DDBJ whole genome shotgun (WGS) entry which is preliminary data.</text>
</comment>
<accession>A0ABV5J317</accession>
<dbReference type="RefSeq" id="WP_290249143.1">
    <property type="nucleotide sequence ID" value="NZ_JAUFQT010000002.1"/>
</dbReference>
<name>A0ABV5J317_9BACT</name>
<dbReference type="Proteomes" id="UP001589654">
    <property type="component" value="Unassembled WGS sequence"/>
</dbReference>
<evidence type="ECO:0000313" key="1">
    <source>
        <dbReference type="EMBL" id="MFB9211197.1"/>
    </source>
</evidence>
<dbReference type="EMBL" id="JBHMEW010000044">
    <property type="protein sequence ID" value="MFB9211197.1"/>
    <property type="molecule type" value="Genomic_DNA"/>
</dbReference>
<gene>
    <name evidence="1" type="ORF">ACFFUR_05220</name>
</gene>
<protein>
    <recommendedName>
        <fullName evidence="3">CHRD domain-containing protein</fullName>
    </recommendedName>
</protein>
<evidence type="ECO:0008006" key="3">
    <source>
        <dbReference type="Google" id="ProtNLM"/>
    </source>
</evidence>
<sequence length="159" mass="17881">MNILMLPMEFRKLILIPLIILFSSCEKWEESIYTGNELEYDLTTVSAGYNYTGKAVIKEMSNGRLELTITLEGEPENRNYSFPVHLHSGPYGEVGAEIFQKLNPIDIRTLKSVTILSIELDFEKMENSFDGHIKVHLASEGPDYDVILVAGNVGKNALN</sequence>
<reference evidence="1 2" key="1">
    <citation type="submission" date="2024-09" db="EMBL/GenBank/DDBJ databases">
        <authorList>
            <person name="Sun Q."/>
            <person name="Mori K."/>
        </authorList>
    </citation>
    <scope>NUCLEOTIDE SEQUENCE [LARGE SCALE GENOMIC DNA]</scope>
    <source>
        <strain evidence="1 2">CECT 7682</strain>
    </source>
</reference>
<evidence type="ECO:0000313" key="2">
    <source>
        <dbReference type="Proteomes" id="UP001589654"/>
    </source>
</evidence>
<proteinExistence type="predicted"/>
<keyword evidence="2" id="KW-1185">Reference proteome</keyword>